<evidence type="ECO:0000256" key="1">
    <source>
        <dbReference type="ARBA" id="ARBA00004123"/>
    </source>
</evidence>
<gene>
    <name evidence="5" type="ORF">VNI00_018176</name>
</gene>
<dbReference type="Pfam" id="PF04082">
    <property type="entry name" value="Fungal_trans"/>
    <property type="match status" value="1"/>
</dbReference>
<accession>A0AAW0AZY2</accession>
<evidence type="ECO:0000313" key="5">
    <source>
        <dbReference type="EMBL" id="KAK7019182.1"/>
    </source>
</evidence>
<comment type="caution">
    <text evidence="5">The sequence shown here is derived from an EMBL/GenBank/DDBJ whole genome shotgun (WGS) entry which is preliminary data.</text>
</comment>
<reference evidence="5 6" key="1">
    <citation type="submission" date="2024-01" db="EMBL/GenBank/DDBJ databases">
        <title>A draft genome for a cacao thread blight-causing isolate of Paramarasmius palmivorus.</title>
        <authorList>
            <person name="Baruah I.K."/>
            <person name="Bukari Y."/>
            <person name="Amoako-Attah I."/>
            <person name="Meinhardt L.W."/>
            <person name="Bailey B.A."/>
            <person name="Cohen S.P."/>
        </authorList>
    </citation>
    <scope>NUCLEOTIDE SEQUENCE [LARGE SCALE GENOMIC DNA]</scope>
    <source>
        <strain evidence="5 6">GH-12</strain>
    </source>
</reference>
<dbReference type="AlphaFoldDB" id="A0AAW0AZY2"/>
<dbReference type="InterPro" id="IPR007219">
    <property type="entry name" value="XnlR_reg_dom"/>
</dbReference>
<keyword evidence="6" id="KW-1185">Reference proteome</keyword>
<dbReference type="PANTHER" id="PTHR31001">
    <property type="entry name" value="UNCHARACTERIZED TRANSCRIPTIONAL REGULATORY PROTEIN"/>
    <property type="match status" value="1"/>
</dbReference>
<feature type="region of interest" description="Disordered" evidence="3">
    <location>
        <begin position="603"/>
        <end position="623"/>
    </location>
</feature>
<evidence type="ECO:0000256" key="3">
    <source>
        <dbReference type="SAM" id="MobiDB-lite"/>
    </source>
</evidence>
<evidence type="ECO:0000256" key="2">
    <source>
        <dbReference type="ARBA" id="ARBA00023242"/>
    </source>
</evidence>
<dbReference type="InterPro" id="IPR050613">
    <property type="entry name" value="Sec_Metabolite_Reg"/>
</dbReference>
<dbReference type="EMBL" id="JAYKXP010000215">
    <property type="protein sequence ID" value="KAK7019182.1"/>
    <property type="molecule type" value="Genomic_DNA"/>
</dbReference>
<dbReference type="GO" id="GO:0003677">
    <property type="term" value="F:DNA binding"/>
    <property type="evidence" value="ECO:0007669"/>
    <property type="project" value="InterPro"/>
</dbReference>
<evidence type="ECO:0000259" key="4">
    <source>
        <dbReference type="SMART" id="SM00906"/>
    </source>
</evidence>
<dbReference type="Proteomes" id="UP001383192">
    <property type="component" value="Unassembled WGS sequence"/>
</dbReference>
<proteinExistence type="predicted"/>
<keyword evidence="2" id="KW-0539">Nucleus</keyword>
<comment type="subcellular location">
    <subcellularLocation>
        <location evidence="1">Nucleus</location>
    </subcellularLocation>
</comment>
<dbReference type="CDD" id="cd12148">
    <property type="entry name" value="fungal_TF_MHR"/>
    <property type="match status" value="1"/>
</dbReference>
<evidence type="ECO:0000313" key="6">
    <source>
        <dbReference type="Proteomes" id="UP001383192"/>
    </source>
</evidence>
<feature type="domain" description="Xylanolytic transcriptional activator regulatory" evidence="4">
    <location>
        <begin position="294"/>
        <end position="375"/>
    </location>
</feature>
<sequence>MLAANSKLLPISSTKTTVETLDDLVNRVGILEKAVSRLSRYVPPDVKFDLDENTTQDDVLPANVRASSMKPEGSAEITIVQEPPDEDLAMMLEDFALGHRIKRNRAAEELKSSPLAESLRLSSHGNPLTNFDMPFGEGHPLALLVDSSSDVVSRLVRNLPSEGHSRTLIQYYFDRIEWCMKIFHRPSFVVETNHLFRQIALLDGDSLSFGQISLPFLSTVFMVLCLSLHLIEPELCMTLRISIEEAARISKKMYSAAQACLWVDNFLARHSLESVQCLILMGTYQQNLDDSDSHWALLGSAIKIAQNLGISELAAESSSEVWRSPWNSVIKREVARRVWWNLVFSDWSNAAAHHGVYSIHPAQNHTALPSNVNDADIAEGFPLDASPPTQYTEMTYSLIRFRFVALYREIVDNRGRGYSFVLETDSRLREVIDSIPAHFDNKTGSETPSEKRTSFVPVDVTIMERQLSLIMGENRRMRLHRPFLFKGYTDPKYASLLFSHTSVDANSSPDQIPRPMHQISEVNTEISEVDTRKFRDIPEMVDSHVLWVRRFVLFIDLCHHKSDDPAAVEARRIELQEALNLFKRTQHVSAVSQNAVSLLEKMMQTARPRSSRKRSSPENDEPFERVVKRMLLDSNLSTGKSSTPQIQFPGQNSFNFQFPEQSSDTTKLGSLDVTGVITSPKLFQHPDSSLLSWSEQSYNATDTPASTSSSTMDTVTGSLTWNPVHKDPMEQAALFKDTGLFEPRAMKALENVTISELGQLLWGDDTYTLGDSGSSNLTWAPVLTA</sequence>
<dbReference type="GO" id="GO:0005634">
    <property type="term" value="C:nucleus"/>
    <property type="evidence" value="ECO:0007669"/>
    <property type="project" value="UniProtKB-SubCell"/>
</dbReference>
<organism evidence="5 6">
    <name type="scientific">Paramarasmius palmivorus</name>
    <dbReference type="NCBI Taxonomy" id="297713"/>
    <lineage>
        <taxon>Eukaryota</taxon>
        <taxon>Fungi</taxon>
        <taxon>Dikarya</taxon>
        <taxon>Basidiomycota</taxon>
        <taxon>Agaricomycotina</taxon>
        <taxon>Agaricomycetes</taxon>
        <taxon>Agaricomycetidae</taxon>
        <taxon>Agaricales</taxon>
        <taxon>Marasmiineae</taxon>
        <taxon>Marasmiaceae</taxon>
        <taxon>Paramarasmius</taxon>
    </lineage>
</organism>
<dbReference type="GO" id="GO:0006351">
    <property type="term" value="P:DNA-templated transcription"/>
    <property type="evidence" value="ECO:0007669"/>
    <property type="project" value="InterPro"/>
</dbReference>
<name>A0AAW0AZY2_9AGAR</name>
<protein>
    <recommendedName>
        <fullName evidence="4">Xylanolytic transcriptional activator regulatory domain-containing protein</fullName>
    </recommendedName>
</protein>
<dbReference type="GO" id="GO:0008270">
    <property type="term" value="F:zinc ion binding"/>
    <property type="evidence" value="ECO:0007669"/>
    <property type="project" value="InterPro"/>
</dbReference>
<dbReference type="SMART" id="SM00906">
    <property type="entry name" value="Fungal_trans"/>
    <property type="match status" value="1"/>
</dbReference>
<dbReference type="PANTHER" id="PTHR31001:SF76">
    <property type="entry name" value="ZN(2)-C6 FUNGAL-TYPE DOMAIN-CONTAINING PROTEIN"/>
    <property type="match status" value="1"/>
</dbReference>